<dbReference type="GO" id="GO:0097367">
    <property type="term" value="F:carbohydrate derivative binding"/>
    <property type="evidence" value="ECO:0007669"/>
    <property type="project" value="InterPro"/>
</dbReference>
<dbReference type="Pfam" id="PF10432">
    <property type="entry name" value="bact-PGI_C"/>
    <property type="match status" value="1"/>
</dbReference>
<dbReference type="GO" id="GO:1901135">
    <property type="term" value="P:carbohydrate derivative metabolic process"/>
    <property type="evidence" value="ECO:0007669"/>
    <property type="project" value="InterPro"/>
</dbReference>
<dbReference type="RefSeq" id="WP_179461261.1">
    <property type="nucleotide sequence ID" value="NZ_JACBZX010000001.1"/>
</dbReference>
<evidence type="ECO:0000313" key="6">
    <source>
        <dbReference type="Proteomes" id="UP000592181"/>
    </source>
</evidence>
<reference evidence="5 6" key="1">
    <citation type="submission" date="2020-07" db="EMBL/GenBank/DDBJ databases">
        <title>Sequencing the genomes of 1000 actinobacteria strains.</title>
        <authorList>
            <person name="Klenk H.-P."/>
        </authorList>
    </citation>
    <scope>NUCLEOTIDE SEQUENCE [LARGE SCALE GENOMIC DNA]</scope>
    <source>
        <strain evidence="5 6">DSM 24723</strain>
    </source>
</reference>
<sequence>MTPLDESRLDDPRQRAAIDRTDMLRALATAGAQVRRAGSVAREAGVADGRVTGGERPRAVHLAAVGASDGVAGLLQLVLGRTGAVPLSLGGSGPLPGWVGPLDLVVAVSLSGTASGPLGQAREAARRGAHLLTVGAAGGPLAEAAADARGTHVPLDPTTVAGHSRTALWGLATPVLLAVADAGLATLPGGLLDRVADRLDGQAQACRPDADSVVNPAKSLAADLAEIVPLTLGDGEVTGVAARRASTMLARTARTPGAWGWLPDEAAPVLACLDGPMAGSGTAPDGGRDIFADPYLDEPVGTPVGLLLLRDPVPGPEADEGERARHNRAQSVRERAAATGTRVIEQHAEPGHALERVAGLTALVDLASVYLGIGHSLDPAAPLPPLD</sequence>
<dbReference type="GO" id="GO:0004347">
    <property type="term" value="F:glucose-6-phosphate isomerase activity"/>
    <property type="evidence" value="ECO:0007669"/>
    <property type="project" value="InterPro"/>
</dbReference>
<dbReference type="GO" id="GO:0004476">
    <property type="term" value="F:mannose-6-phosphate isomerase activity"/>
    <property type="evidence" value="ECO:0007669"/>
    <property type="project" value="InterPro"/>
</dbReference>
<dbReference type="GO" id="GO:0005975">
    <property type="term" value="P:carbohydrate metabolic process"/>
    <property type="evidence" value="ECO:0007669"/>
    <property type="project" value="InterPro"/>
</dbReference>
<keyword evidence="6" id="KW-1185">Reference proteome</keyword>
<dbReference type="Proteomes" id="UP000592181">
    <property type="component" value="Unassembled WGS sequence"/>
</dbReference>
<dbReference type="InterPro" id="IPR019490">
    <property type="entry name" value="Glu6P/Mann6P_isomerase_C"/>
</dbReference>
<evidence type="ECO:0000256" key="2">
    <source>
        <dbReference type="ARBA" id="ARBA00023235"/>
    </source>
</evidence>
<protein>
    <recommendedName>
        <fullName evidence="4">SIS domain-containing protein</fullName>
    </recommendedName>
</protein>
<dbReference type="Gene3D" id="3.40.50.10490">
    <property type="entry name" value="Glucose-6-phosphate isomerase like protein, domain 1"/>
    <property type="match status" value="2"/>
</dbReference>
<evidence type="ECO:0000259" key="4">
    <source>
        <dbReference type="PROSITE" id="PS51464"/>
    </source>
</evidence>
<dbReference type="InterPro" id="IPR001347">
    <property type="entry name" value="SIS_dom"/>
</dbReference>
<evidence type="ECO:0000256" key="1">
    <source>
        <dbReference type="ARBA" id="ARBA00010523"/>
    </source>
</evidence>
<evidence type="ECO:0000256" key="3">
    <source>
        <dbReference type="SAM" id="MobiDB-lite"/>
    </source>
</evidence>
<gene>
    <name evidence="5" type="ORF">BJY28_000086</name>
</gene>
<dbReference type="PROSITE" id="PS51464">
    <property type="entry name" value="SIS"/>
    <property type="match status" value="1"/>
</dbReference>
<organism evidence="5 6">
    <name type="scientific">Janibacter alkaliphilus</name>
    <dbReference type="NCBI Taxonomy" id="1069963"/>
    <lineage>
        <taxon>Bacteria</taxon>
        <taxon>Bacillati</taxon>
        <taxon>Actinomycetota</taxon>
        <taxon>Actinomycetes</taxon>
        <taxon>Micrococcales</taxon>
        <taxon>Intrasporangiaceae</taxon>
        <taxon>Janibacter</taxon>
    </lineage>
</organism>
<dbReference type="AlphaFoldDB" id="A0A852WZD7"/>
<feature type="region of interest" description="Disordered" evidence="3">
    <location>
        <begin position="312"/>
        <end position="332"/>
    </location>
</feature>
<dbReference type="EMBL" id="JACBZX010000001">
    <property type="protein sequence ID" value="NYG35617.1"/>
    <property type="molecule type" value="Genomic_DNA"/>
</dbReference>
<comment type="caution">
    <text evidence="5">The sequence shown here is derived from an EMBL/GenBank/DDBJ whole genome shotgun (WGS) entry which is preliminary data.</text>
</comment>
<dbReference type="InterPro" id="IPR046348">
    <property type="entry name" value="SIS_dom_sf"/>
</dbReference>
<evidence type="ECO:0000313" key="5">
    <source>
        <dbReference type="EMBL" id="NYG35617.1"/>
    </source>
</evidence>
<feature type="domain" description="SIS" evidence="4">
    <location>
        <begin position="47"/>
        <end position="190"/>
    </location>
</feature>
<comment type="similarity">
    <text evidence="1">Belongs to the PGI/PMI family.</text>
</comment>
<accession>A0A852WZD7</accession>
<proteinExistence type="inferred from homology"/>
<dbReference type="SUPFAM" id="SSF53697">
    <property type="entry name" value="SIS domain"/>
    <property type="match status" value="1"/>
</dbReference>
<keyword evidence="2" id="KW-0413">Isomerase</keyword>
<name>A0A852WZD7_9MICO</name>